<dbReference type="Proteomes" id="UP000234237">
    <property type="component" value="Chromosome"/>
</dbReference>
<proteinExistence type="predicted"/>
<dbReference type="AlphaFoldDB" id="A0A2K9J3Y2"/>
<sequence length="58" mass="7078">MTYEEERKRLIEQAQEFVSFPPPDYSKMTNEQIRRRTEIMKKSFEEAFDDDLNEDDSL</sequence>
<gene>
    <name evidence="1" type="ORF">A21D_03532</name>
</gene>
<organism evidence="1 2">
    <name type="scientific">Virgibacillus dokdonensis</name>
    <dbReference type="NCBI Taxonomy" id="302167"/>
    <lineage>
        <taxon>Bacteria</taxon>
        <taxon>Bacillati</taxon>
        <taxon>Bacillota</taxon>
        <taxon>Bacilli</taxon>
        <taxon>Bacillales</taxon>
        <taxon>Bacillaceae</taxon>
        <taxon>Virgibacillus</taxon>
    </lineage>
</organism>
<dbReference type="KEGG" id="vpn:A21D_03532"/>
<evidence type="ECO:0000313" key="2">
    <source>
        <dbReference type="Proteomes" id="UP000234237"/>
    </source>
</evidence>
<name>A0A2K9J3Y2_9BACI</name>
<dbReference type="RefSeq" id="WP_164085531.1">
    <property type="nucleotide sequence ID" value="NZ_CP018622.1"/>
</dbReference>
<reference evidence="2" key="1">
    <citation type="submission" date="2016-11" db="EMBL/GenBank/DDBJ databases">
        <title>Complete genome sequence of Virgibacillus pantothenticus 21D, a halophilic bacterium isolated from the deep hypersaline anoxic basin Discovery in the Mediterranean Sea.</title>
        <authorList>
            <person name="Zeaiter Z."/>
            <person name="Booth J.M."/>
            <person name="Prosdocimi E.M."/>
            <person name="Mapelli F."/>
            <person name="Fusi M."/>
            <person name="Daffonchio D."/>
            <person name="Borin S."/>
            <person name="Crotti E."/>
        </authorList>
    </citation>
    <scope>NUCLEOTIDE SEQUENCE [LARGE SCALE GENOMIC DNA]</scope>
    <source>
        <strain evidence="2">21D</strain>
    </source>
</reference>
<dbReference type="EMBL" id="CP018622">
    <property type="protein sequence ID" value="AUJ26566.1"/>
    <property type="molecule type" value="Genomic_DNA"/>
</dbReference>
<accession>A0A2K9J3Y2</accession>
<protein>
    <submittedName>
        <fullName evidence="1">Uncharacterized protein</fullName>
    </submittedName>
</protein>
<evidence type="ECO:0000313" key="1">
    <source>
        <dbReference type="EMBL" id="AUJ26566.1"/>
    </source>
</evidence>